<feature type="transmembrane region" description="Helical" evidence="3">
    <location>
        <begin position="211"/>
        <end position="229"/>
    </location>
</feature>
<keyword evidence="3" id="KW-0472">Membrane</keyword>
<dbReference type="SMART" id="SM00267">
    <property type="entry name" value="GGDEF"/>
    <property type="match status" value="1"/>
</dbReference>
<feature type="transmembrane region" description="Helical" evidence="3">
    <location>
        <begin position="30"/>
        <end position="50"/>
    </location>
</feature>
<organism evidence="5 6">
    <name type="scientific">Mesorhizobium sangaii</name>
    <dbReference type="NCBI Taxonomy" id="505389"/>
    <lineage>
        <taxon>Bacteria</taxon>
        <taxon>Pseudomonadati</taxon>
        <taxon>Pseudomonadota</taxon>
        <taxon>Alphaproteobacteria</taxon>
        <taxon>Hyphomicrobiales</taxon>
        <taxon>Phyllobacteriaceae</taxon>
        <taxon>Mesorhizobium</taxon>
    </lineage>
</organism>
<dbReference type="GO" id="GO:0005886">
    <property type="term" value="C:plasma membrane"/>
    <property type="evidence" value="ECO:0007669"/>
    <property type="project" value="TreeGrafter"/>
</dbReference>
<keyword evidence="6" id="KW-1185">Reference proteome</keyword>
<feature type="transmembrane region" description="Helical" evidence="3">
    <location>
        <begin position="118"/>
        <end position="136"/>
    </location>
</feature>
<evidence type="ECO:0000313" key="5">
    <source>
        <dbReference type="EMBL" id="MBB6411056.1"/>
    </source>
</evidence>
<feature type="domain" description="GGDEF" evidence="4">
    <location>
        <begin position="267"/>
        <end position="400"/>
    </location>
</feature>
<protein>
    <recommendedName>
        <fullName evidence="1">diguanylate cyclase</fullName>
        <ecNumber evidence="1">2.7.7.65</ecNumber>
    </recommendedName>
</protein>
<comment type="catalytic activity">
    <reaction evidence="2">
        <text>2 GTP = 3',3'-c-di-GMP + 2 diphosphate</text>
        <dbReference type="Rhea" id="RHEA:24898"/>
        <dbReference type="ChEBI" id="CHEBI:33019"/>
        <dbReference type="ChEBI" id="CHEBI:37565"/>
        <dbReference type="ChEBI" id="CHEBI:58805"/>
        <dbReference type="EC" id="2.7.7.65"/>
    </reaction>
</comment>
<evidence type="ECO:0000256" key="1">
    <source>
        <dbReference type="ARBA" id="ARBA00012528"/>
    </source>
</evidence>
<evidence type="ECO:0000313" key="6">
    <source>
        <dbReference type="Proteomes" id="UP000556329"/>
    </source>
</evidence>
<gene>
    <name evidence="5" type="ORF">HNQ71_003730</name>
</gene>
<dbReference type="GO" id="GO:0052621">
    <property type="term" value="F:diguanylate cyclase activity"/>
    <property type="evidence" value="ECO:0007669"/>
    <property type="project" value="UniProtKB-EC"/>
</dbReference>
<feature type="transmembrane region" description="Helical" evidence="3">
    <location>
        <begin position="167"/>
        <end position="191"/>
    </location>
</feature>
<sequence>MLHESSLAKPQSWDRRRQGTRGMSLDYTSLLLAVGFSATCLGLTLFGMWLTARSEKFLLTWAVSLLLVVADIFAYDAYIDMPGRLLGIATLALLLLGFSAMLGAAYQFRTGGSPIPRAVFGSISLAIALPAMALGYDGLGFMFENLFAALLLFATAFEYWKGRNEAPALTIGITALYSATAASFALCAIVLAWDGKLILGHAPSNWAEELSLIIVIASMTGIGALSLALNQGRLARHHRHNALTDPLTGLLNRRALFDLHGNAPVGAFTAVVVFDLDGFKAINDEFGHAAGDEVLRVFARELAGNLRPTDVAARMGGEEFALVLKRTLPETVEATAEAIRAAFAACRIETETGSLTCTVSAGFAFGTKEGLSFDKVLSAADNALYAAKRGGRNRVTASPLRRVG</sequence>
<dbReference type="PANTHER" id="PTHR45138">
    <property type="entry name" value="REGULATORY COMPONENTS OF SENSORY TRANSDUCTION SYSTEM"/>
    <property type="match status" value="1"/>
</dbReference>
<dbReference type="Pfam" id="PF00990">
    <property type="entry name" value="GGDEF"/>
    <property type="match status" value="1"/>
</dbReference>
<dbReference type="PROSITE" id="PS50887">
    <property type="entry name" value="GGDEF"/>
    <property type="match status" value="1"/>
</dbReference>
<evidence type="ECO:0000256" key="3">
    <source>
        <dbReference type="SAM" id="Phobius"/>
    </source>
</evidence>
<feature type="transmembrane region" description="Helical" evidence="3">
    <location>
        <begin position="57"/>
        <end position="79"/>
    </location>
</feature>
<dbReference type="GO" id="GO:1902201">
    <property type="term" value="P:negative regulation of bacterial-type flagellum-dependent cell motility"/>
    <property type="evidence" value="ECO:0007669"/>
    <property type="project" value="TreeGrafter"/>
</dbReference>
<proteinExistence type="predicted"/>
<evidence type="ECO:0000256" key="2">
    <source>
        <dbReference type="ARBA" id="ARBA00034247"/>
    </source>
</evidence>
<dbReference type="AlphaFoldDB" id="A0A841P7C2"/>
<dbReference type="NCBIfam" id="TIGR00254">
    <property type="entry name" value="GGDEF"/>
    <property type="match status" value="1"/>
</dbReference>
<dbReference type="InterPro" id="IPR029787">
    <property type="entry name" value="Nucleotide_cyclase"/>
</dbReference>
<comment type="caution">
    <text evidence="5">The sequence shown here is derived from an EMBL/GenBank/DDBJ whole genome shotgun (WGS) entry which is preliminary data.</text>
</comment>
<reference evidence="5 6" key="1">
    <citation type="submission" date="2020-08" db="EMBL/GenBank/DDBJ databases">
        <title>Genomic Encyclopedia of Type Strains, Phase IV (KMG-IV): sequencing the most valuable type-strain genomes for metagenomic binning, comparative biology and taxonomic classification.</title>
        <authorList>
            <person name="Goeker M."/>
        </authorList>
    </citation>
    <scope>NUCLEOTIDE SEQUENCE [LARGE SCALE GENOMIC DNA]</scope>
    <source>
        <strain evidence="5 6">DSM 100039</strain>
    </source>
</reference>
<dbReference type="SUPFAM" id="SSF55073">
    <property type="entry name" value="Nucleotide cyclase"/>
    <property type="match status" value="1"/>
</dbReference>
<keyword evidence="3" id="KW-0812">Transmembrane</keyword>
<evidence type="ECO:0000259" key="4">
    <source>
        <dbReference type="PROSITE" id="PS50887"/>
    </source>
</evidence>
<dbReference type="PANTHER" id="PTHR45138:SF9">
    <property type="entry name" value="DIGUANYLATE CYCLASE DGCM-RELATED"/>
    <property type="match status" value="1"/>
</dbReference>
<dbReference type="InterPro" id="IPR000160">
    <property type="entry name" value="GGDEF_dom"/>
</dbReference>
<dbReference type="InterPro" id="IPR043128">
    <property type="entry name" value="Rev_trsase/Diguanyl_cyclase"/>
</dbReference>
<feature type="transmembrane region" description="Helical" evidence="3">
    <location>
        <begin position="85"/>
        <end position="106"/>
    </location>
</feature>
<dbReference type="InterPro" id="IPR050469">
    <property type="entry name" value="Diguanylate_Cyclase"/>
</dbReference>
<dbReference type="CDD" id="cd01949">
    <property type="entry name" value="GGDEF"/>
    <property type="match status" value="1"/>
</dbReference>
<dbReference type="EMBL" id="JACHEF010000003">
    <property type="protein sequence ID" value="MBB6411056.1"/>
    <property type="molecule type" value="Genomic_DNA"/>
</dbReference>
<accession>A0A841P7C2</accession>
<feature type="transmembrane region" description="Helical" evidence="3">
    <location>
        <begin position="142"/>
        <end position="160"/>
    </location>
</feature>
<dbReference type="GO" id="GO:0043709">
    <property type="term" value="P:cell adhesion involved in single-species biofilm formation"/>
    <property type="evidence" value="ECO:0007669"/>
    <property type="project" value="TreeGrafter"/>
</dbReference>
<dbReference type="EC" id="2.7.7.65" evidence="1"/>
<dbReference type="Gene3D" id="3.30.70.270">
    <property type="match status" value="1"/>
</dbReference>
<name>A0A841P7C2_9HYPH</name>
<keyword evidence="3" id="KW-1133">Transmembrane helix</keyword>
<dbReference type="Proteomes" id="UP000556329">
    <property type="component" value="Unassembled WGS sequence"/>
</dbReference>
<dbReference type="FunFam" id="3.30.70.270:FF:000001">
    <property type="entry name" value="Diguanylate cyclase domain protein"/>
    <property type="match status" value="1"/>
</dbReference>